<dbReference type="NCBIfam" id="TIGR02215">
    <property type="entry name" value="phage_chp_gp8"/>
    <property type="match status" value="1"/>
</dbReference>
<reference evidence="1 2" key="1">
    <citation type="submission" date="2018-04" db="EMBL/GenBank/DDBJ databases">
        <title>Pararhodobacter oceanense sp. nov., isolated from marine intertidal sediment.</title>
        <authorList>
            <person name="Wang X.-L."/>
            <person name="Du Z.-J."/>
        </authorList>
    </citation>
    <scope>NUCLEOTIDE SEQUENCE [LARGE SCALE GENOMIC DNA]</scope>
    <source>
        <strain evidence="1 2">AM505</strain>
    </source>
</reference>
<sequence>MNLKETSTVAEAALPVAALREHLRLGAGFADEASADALLARYLRAAIAVIEARCGKVLLARDHQLSLRGWRWPEAQALPLAPVSVVASVTLRDAAGAAVLVDPALWRLAEDMHRPQLIATGATLPAVPPNGSVEIAFTAGFGAAWEAVPADLRQAVLLLAAQYFEHRSDAQAALPAGVPALVARWMPLRLTAGGHR</sequence>
<name>A0A2T8HX17_9RHOB</name>
<dbReference type="CDD" id="cd08054">
    <property type="entry name" value="gp6"/>
    <property type="match status" value="1"/>
</dbReference>
<dbReference type="InterPro" id="IPR011738">
    <property type="entry name" value="Phage_CHP"/>
</dbReference>
<keyword evidence="2" id="KW-1185">Reference proteome</keyword>
<evidence type="ECO:0000313" key="1">
    <source>
        <dbReference type="EMBL" id="PVH29970.1"/>
    </source>
</evidence>
<evidence type="ECO:0008006" key="3">
    <source>
        <dbReference type="Google" id="ProtNLM"/>
    </source>
</evidence>
<proteinExistence type="predicted"/>
<gene>
    <name evidence="1" type="ORF">DDE20_05620</name>
</gene>
<accession>A0A2T8HX17</accession>
<dbReference type="EMBL" id="QDKM01000002">
    <property type="protein sequence ID" value="PVH29970.1"/>
    <property type="molecule type" value="Genomic_DNA"/>
</dbReference>
<organism evidence="1 2">
    <name type="scientific">Pararhodobacter oceanensis</name>
    <dbReference type="NCBI Taxonomy" id="2172121"/>
    <lineage>
        <taxon>Bacteria</taxon>
        <taxon>Pseudomonadati</taxon>
        <taxon>Pseudomonadota</taxon>
        <taxon>Alphaproteobacteria</taxon>
        <taxon>Rhodobacterales</taxon>
        <taxon>Paracoccaceae</taxon>
        <taxon>Pararhodobacter</taxon>
    </lineage>
</organism>
<dbReference type="OrthoDB" id="8478788at2"/>
<dbReference type="AlphaFoldDB" id="A0A2T8HX17"/>
<dbReference type="Gene3D" id="1.10.3230.30">
    <property type="entry name" value="Phage gp6-like head-tail connector protein"/>
    <property type="match status" value="1"/>
</dbReference>
<dbReference type="Proteomes" id="UP000245911">
    <property type="component" value="Unassembled WGS sequence"/>
</dbReference>
<dbReference type="RefSeq" id="WP_116557858.1">
    <property type="nucleotide sequence ID" value="NZ_QDKM01000002.1"/>
</dbReference>
<evidence type="ECO:0000313" key="2">
    <source>
        <dbReference type="Proteomes" id="UP000245911"/>
    </source>
</evidence>
<protein>
    <recommendedName>
        <fullName evidence="3">Phage gp6-like head-tail connector protein</fullName>
    </recommendedName>
</protein>
<comment type="caution">
    <text evidence="1">The sequence shown here is derived from an EMBL/GenBank/DDBJ whole genome shotgun (WGS) entry which is preliminary data.</text>
</comment>